<dbReference type="InterPro" id="IPR051908">
    <property type="entry name" value="Ribosomal_N-acetyltransferase"/>
</dbReference>
<dbReference type="AlphaFoldDB" id="A0A1G9Z5J1"/>
<evidence type="ECO:0000259" key="1">
    <source>
        <dbReference type="PROSITE" id="PS51186"/>
    </source>
</evidence>
<dbReference type="GO" id="GO:0005737">
    <property type="term" value="C:cytoplasm"/>
    <property type="evidence" value="ECO:0007669"/>
    <property type="project" value="TreeGrafter"/>
</dbReference>
<dbReference type="InterPro" id="IPR000182">
    <property type="entry name" value="GNAT_dom"/>
</dbReference>
<dbReference type="GO" id="GO:1990189">
    <property type="term" value="F:protein N-terminal-serine acetyltransferase activity"/>
    <property type="evidence" value="ECO:0007669"/>
    <property type="project" value="TreeGrafter"/>
</dbReference>
<accession>A0A1G9Z5J1</accession>
<name>A0A1G9Z5J1_9EURY</name>
<organism evidence="2 3">
    <name type="scientific">Haloarchaeobius iranensis</name>
    <dbReference type="NCBI Taxonomy" id="996166"/>
    <lineage>
        <taxon>Archaea</taxon>
        <taxon>Methanobacteriati</taxon>
        <taxon>Methanobacteriota</taxon>
        <taxon>Stenosarchaea group</taxon>
        <taxon>Halobacteria</taxon>
        <taxon>Halobacteriales</taxon>
        <taxon>Halorubellaceae</taxon>
        <taxon>Haloarchaeobius</taxon>
    </lineage>
</organism>
<dbReference type="Gene3D" id="3.40.630.30">
    <property type="match status" value="1"/>
</dbReference>
<evidence type="ECO:0000313" key="3">
    <source>
        <dbReference type="Proteomes" id="UP000199370"/>
    </source>
</evidence>
<reference evidence="2 3" key="1">
    <citation type="submission" date="2016-10" db="EMBL/GenBank/DDBJ databases">
        <authorList>
            <person name="de Groot N.N."/>
        </authorList>
    </citation>
    <scope>NUCLEOTIDE SEQUENCE [LARGE SCALE GENOMIC DNA]</scope>
    <source>
        <strain evidence="3">EB21,IBRC-M 10013,KCTC 4048</strain>
    </source>
</reference>
<keyword evidence="3" id="KW-1185">Reference proteome</keyword>
<protein>
    <submittedName>
        <fullName evidence="2">Protein N-acetyltransferase, RimJ/RimL family</fullName>
    </submittedName>
</protein>
<dbReference type="GO" id="GO:0008999">
    <property type="term" value="F:protein-N-terminal-alanine acetyltransferase activity"/>
    <property type="evidence" value="ECO:0007669"/>
    <property type="project" value="TreeGrafter"/>
</dbReference>
<dbReference type="Proteomes" id="UP000199370">
    <property type="component" value="Unassembled WGS sequence"/>
</dbReference>
<evidence type="ECO:0000313" key="2">
    <source>
        <dbReference type="EMBL" id="SDN16672.1"/>
    </source>
</evidence>
<feature type="domain" description="N-acetyltransferase" evidence="1">
    <location>
        <begin position="12"/>
        <end position="172"/>
    </location>
</feature>
<dbReference type="InterPro" id="IPR016181">
    <property type="entry name" value="Acyl_CoA_acyltransferase"/>
</dbReference>
<dbReference type="PANTHER" id="PTHR43441:SF2">
    <property type="entry name" value="FAMILY ACETYLTRANSFERASE, PUTATIVE (AFU_ORTHOLOGUE AFUA_7G00850)-RELATED"/>
    <property type="match status" value="1"/>
</dbReference>
<dbReference type="Pfam" id="PF13302">
    <property type="entry name" value="Acetyltransf_3"/>
    <property type="match status" value="1"/>
</dbReference>
<dbReference type="STRING" id="996166.SAMN05192554_11834"/>
<dbReference type="RefSeq" id="WP_089735063.1">
    <property type="nucleotide sequence ID" value="NZ_FNIA01000018.1"/>
</dbReference>
<gene>
    <name evidence="2" type="ORF">SAMN05192554_11834</name>
</gene>
<dbReference type="PROSITE" id="PS51186">
    <property type="entry name" value="GNAT"/>
    <property type="match status" value="1"/>
</dbReference>
<sequence>MPGATFLEGDRVDLCTIETEDAEFLTEALNDPEVRVPLGIAEPQNETQHEEWIEEEVSSDDGFNLLVVAGDEPIGVINSNWMSERHGHAVMSAWIASDAHGQGYGTDATTTFIDFLIGERRMETVRAEAFAFNEKSNAMLQSIGMERVGTIPNWAFVDGEHHDSHIYAVTADQWRNRD</sequence>
<dbReference type="EMBL" id="FNIA01000018">
    <property type="protein sequence ID" value="SDN16672.1"/>
    <property type="molecule type" value="Genomic_DNA"/>
</dbReference>
<dbReference type="OrthoDB" id="120213at2157"/>
<proteinExistence type="predicted"/>
<dbReference type="PANTHER" id="PTHR43441">
    <property type="entry name" value="RIBOSOMAL-PROTEIN-SERINE ACETYLTRANSFERASE"/>
    <property type="match status" value="1"/>
</dbReference>
<keyword evidence="2" id="KW-0808">Transferase</keyword>
<dbReference type="SUPFAM" id="SSF55729">
    <property type="entry name" value="Acyl-CoA N-acyltransferases (Nat)"/>
    <property type="match status" value="1"/>
</dbReference>